<dbReference type="PROSITE" id="PS50020">
    <property type="entry name" value="WW_DOMAIN_2"/>
    <property type="match status" value="1"/>
</dbReference>
<feature type="non-terminal residue" evidence="4">
    <location>
        <position position="201"/>
    </location>
</feature>
<accession>A0ABS2YQK3</accession>
<evidence type="ECO:0000313" key="5">
    <source>
        <dbReference type="Proteomes" id="UP001166052"/>
    </source>
</evidence>
<comment type="caution">
    <text evidence="4">The sequence shown here is derived from an EMBL/GenBank/DDBJ whole genome shotgun (WGS) entry which is preliminary data.</text>
</comment>
<dbReference type="CDD" id="cd00201">
    <property type="entry name" value="WW"/>
    <property type="match status" value="1"/>
</dbReference>
<dbReference type="Proteomes" id="UP001166052">
    <property type="component" value="Unassembled WGS sequence"/>
</dbReference>
<dbReference type="PANTHER" id="PTHR10316">
    <property type="entry name" value="MEMBRANE ASSOCIATED GUANYLATE KINASE-RELATED"/>
    <property type="match status" value="1"/>
</dbReference>
<protein>
    <submittedName>
        <fullName evidence="4">MAGI2 protein</fullName>
    </submittedName>
</protein>
<dbReference type="Pfam" id="PF00397">
    <property type="entry name" value="WW"/>
    <property type="match status" value="1"/>
</dbReference>
<dbReference type="InterPro" id="IPR001202">
    <property type="entry name" value="WW_dom"/>
</dbReference>
<dbReference type="PANTHER" id="PTHR10316:SF27">
    <property type="entry name" value="MEMBRANE-ASSOCIATED GUANYLATE KINASE, WW AND PDZ DOMAIN-CONTAINING PROTEIN 2"/>
    <property type="match status" value="1"/>
</dbReference>
<dbReference type="EMBL" id="JAAWVN010000786">
    <property type="protein sequence ID" value="MBN3289040.1"/>
    <property type="molecule type" value="Genomic_DNA"/>
</dbReference>
<feature type="non-terminal residue" evidence="4">
    <location>
        <position position="1"/>
    </location>
</feature>
<keyword evidence="5" id="KW-1185">Reference proteome</keyword>
<evidence type="ECO:0000256" key="2">
    <source>
        <dbReference type="SAM" id="MobiDB-lite"/>
    </source>
</evidence>
<name>A0ABS2YQK3_POLSE</name>
<sequence>MGRLADNYYGTPKPPAEPTPLQLNVTDQILPGARPSAEGKRKRNKSVSNMEKAGIDPPEEEEEERPVVNGNSVAITPESSEHEDKSTDASGDMAPQPYVPPTPSQPEESKEDEEATIQMPKPEENDDLGSLPDNWEMAYTEKGEVYFIDHNTKTTSWLDPRLAKKAKPPEECKEDVNVDIAELEVSCTYEFKTVAIVFINS</sequence>
<dbReference type="Pfam" id="PF16663">
    <property type="entry name" value="MAGI_u1"/>
    <property type="match status" value="1"/>
</dbReference>
<evidence type="ECO:0000313" key="4">
    <source>
        <dbReference type="EMBL" id="MBN3289040.1"/>
    </source>
</evidence>
<feature type="domain" description="WW" evidence="3">
    <location>
        <begin position="129"/>
        <end position="162"/>
    </location>
</feature>
<feature type="region of interest" description="Disordered" evidence="2">
    <location>
        <begin position="1"/>
        <end position="134"/>
    </location>
</feature>
<evidence type="ECO:0000256" key="1">
    <source>
        <dbReference type="ARBA" id="ARBA00022737"/>
    </source>
</evidence>
<organism evidence="4 5">
    <name type="scientific">Polypterus senegalus</name>
    <name type="common">Senegal bichir</name>
    <dbReference type="NCBI Taxonomy" id="55291"/>
    <lineage>
        <taxon>Eukaryota</taxon>
        <taxon>Metazoa</taxon>
        <taxon>Chordata</taxon>
        <taxon>Craniata</taxon>
        <taxon>Vertebrata</taxon>
        <taxon>Euteleostomi</taxon>
        <taxon>Actinopterygii</taxon>
        <taxon>Polypteriformes</taxon>
        <taxon>Polypteridae</taxon>
        <taxon>Polypterus</taxon>
    </lineage>
</organism>
<dbReference type="PROSITE" id="PS01159">
    <property type="entry name" value="WW_DOMAIN_1"/>
    <property type="match status" value="1"/>
</dbReference>
<evidence type="ECO:0000259" key="3">
    <source>
        <dbReference type="PROSITE" id="PS50020"/>
    </source>
</evidence>
<reference evidence="4" key="1">
    <citation type="journal article" date="2021" name="Cell">
        <title>Tracing the genetic footprints of vertebrate landing in non-teleost ray-finned fishes.</title>
        <authorList>
            <person name="Bi X."/>
            <person name="Wang K."/>
            <person name="Yang L."/>
            <person name="Pan H."/>
            <person name="Jiang H."/>
            <person name="Wei Q."/>
            <person name="Fang M."/>
            <person name="Yu H."/>
            <person name="Zhu C."/>
            <person name="Cai Y."/>
            <person name="He Y."/>
            <person name="Gan X."/>
            <person name="Zeng H."/>
            <person name="Yu D."/>
            <person name="Zhu Y."/>
            <person name="Jiang H."/>
            <person name="Qiu Q."/>
            <person name="Yang H."/>
            <person name="Zhang Y.E."/>
            <person name="Wang W."/>
            <person name="Zhu M."/>
            <person name="He S."/>
            <person name="Zhang G."/>
        </authorList>
    </citation>
    <scope>NUCLEOTIDE SEQUENCE</scope>
    <source>
        <strain evidence="4">Bchr_001</strain>
    </source>
</reference>
<dbReference type="InterPro" id="IPR036020">
    <property type="entry name" value="WW_dom_sf"/>
</dbReference>
<keyword evidence="1" id="KW-0677">Repeat</keyword>
<feature type="compositionally biased region" description="Polar residues" evidence="2">
    <location>
        <begin position="69"/>
        <end position="78"/>
    </location>
</feature>
<dbReference type="SMART" id="SM00456">
    <property type="entry name" value="WW"/>
    <property type="match status" value="1"/>
</dbReference>
<proteinExistence type="predicted"/>
<dbReference type="Gene3D" id="2.20.70.10">
    <property type="match status" value="1"/>
</dbReference>
<gene>
    <name evidence="4" type="primary">Magi2_2</name>
    <name evidence="4" type="ORF">GTO92_0017869</name>
</gene>
<dbReference type="SUPFAM" id="SSF51045">
    <property type="entry name" value="WW domain"/>
    <property type="match status" value="1"/>
</dbReference>